<sequence length="252" mass="26761">MNKAAGRHAVGGPTSTDEAIVVEHLRVQRGKRLVLPDLSVRCPTGQLIGLLGPSGGGKSTFMRSLVGVQVVAGGTITILGEPAGSAGLRRRVGYLTQAPSLYEDLTVRENVAYFARVLGSTEADVTRSIADVDLTDHAEALIVNLSGGQKTRANLACTLVGNPEVLILDEPTVGLDPVLRRDLWNLFRRLSQEGRTVLVSSHVMDEATRCDRLLLIRSGQILSDSTLPELLARTGTEDAESAFLALIDGSAA</sequence>
<dbReference type="Gene3D" id="3.40.50.300">
    <property type="entry name" value="P-loop containing nucleotide triphosphate hydrolases"/>
    <property type="match status" value="1"/>
</dbReference>
<dbReference type="InterPro" id="IPR027417">
    <property type="entry name" value="P-loop_NTPase"/>
</dbReference>
<evidence type="ECO:0000259" key="3">
    <source>
        <dbReference type="PROSITE" id="PS50893"/>
    </source>
</evidence>
<dbReference type="RefSeq" id="WP_010851724.1">
    <property type="nucleotide sequence ID" value="NZ_HF570956.1"/>
</dbReference>
<dbReference type="SMART" id="SM00382">
    <property type="entry name" value="AAA"/>
    <property type="match status" value="1"/>
</dbReference>
<dbReference type="PROSITE" id="PS00211">
    <property type="entry name" value="ABC_TRANSPORTER_1"/>
    <property type="match status" value="1"/>
</dbReference>
<dbReference type="STRING" id="1193181.BN10_1210011"/>
<dbReference type="PANTHER" id="PTHR43038">
    <property type="entry name" value="ATP-BINDING CASSETTE, SUB-FAMILY H, MEMBER 1"/>
    <property type="match status" value="1"/>
</dbReference>
<dbReference type="PANTHER" id="PTHR43038:SF3">
    <property type="entry name" value="ABC TRANSPORTER G FAMILY MEMBER 20 ISOFORM X1"/>
    <property type="match status" value="1"/>
</dbReference>
<evidence type="ECO:0000256" key="1">
    <source>
        <dbReference type="ARBA" id="ARBA00022741"/>
    </source>
</evidence>
<proteinExistence type="predicted"/>
<dbReference type="EMBL" id="CAIZ01000026">
    <property type="protein sequence ID" value="CCH68870.1"/>
    <property type="molecule type" value="Genomic_DNA"/>
</dbReference>
<dbReference type="SUPFAM" id="SSF52540">
    <property type="entry name" value="P-loop containing nucleoside triphosphate hydrolases"/>
    <property type="match status" value="1"/>
</dbReference>
<dbReference type="Pfam" id="PF00005">
    <property type="entry name" value="ABC_tran"/>
    <property type="match status" value="1"/>
</dbReference>
<evidence type="ECO:0000256" key="2">
    <source>
        <dbReference type="ARBA" id="ARBA00022840"/>
    </source>
</evidence>
<keyword evidence="5" id="KW-1185">Reference proteome</keyword>
<dbReference type="InterPro" id="IPR017871">
    <property type="entry name" value="ABC_transporter-like_CS"/>
</dbReference>
<protein>
    <submittedName>
        <fullName evidence="4">Putative ABC transporter ATP-binding protein</fullName>
    </submittedName>
</protein>
<keyword evidence="2 4" id="KW-0067">ATP-binding</keyword>
<gene>
    <name evidence="4" type="ORF">BN10_1210011</name>
</gene>
<dbReference type="eggNOG" id="COG1131">
    <property type="taxonomic scope" value="Bacteria"/>
</dbReference>
<reference evidence="4 5" key="1">
    <citation type="journal article" date="2013" name="ISME J.">
        <title>A metabolic model for members of the genus Tetrasphaera involved in enhanced biological phosphorus removal.</title>
        <authorList>
            <person name="Kristiansen R."/>
            <person name="Nguyen H.T.T."/>
            <person name="Saunders A.M."/>
            <person name="Nielsen J.L."/>
            <person name="Wimmer R."/>
            <person name="Le V.Q."/>
            <person name="McIlroy S.J."/>
            <person name="Petrovski S."/>
            <person name="Seviour R.J."/>
            <person name="Calteau A."/>
            <person name="Nielsen K.L."/>
            <person name="Nielsen P.H."/>
        </authorList>
    </citation>
    <scope>NUCLEOTIDE SEQUENCE [LARGE SCALE GENOMIC DNA]</scope>
    <source>
        <strain evidence="4 5">Lp2</strain>
    </source>
</reference>
<evidence type="ECO:0000313" key="4">
    <source>
        <dbReference type="EMBL" id="CCH68870.1"/>
    </source>
</evidence>
<dbReference type="HOGENOM" id="CLU_000604_1_2_11"/>
<keyword evidence="1" id="KW-0547">Nucleotide-binding</keyword>
<dbReference type="GO" id="GO:0016887">
    <property type="term" value="F:ATP hydrolysis activity"/>
    <property type="evidence" value="ECO:0007669"/>
    <property type="project" value="InterPro"/>
</dbReference>
<organism evidence="4 5">
    <name type="scientific">Phycicoccus elongatus Lp2</name>
    <dbReference type="NCBI Taxonomy" id="1193181"/>
    <lineage>
        <taxon>Bacteria</taxon>
        <taxon>Bacillati</taxon>
        <taxon>Actinomycetota</taxon>
        <taxon>Actinomycetes</taxon>
        <taxon>Micrococcales</taxon>
        <taxon>Intrasporangiaceae</taxon>
        <taxon>Phycicoccus</taxon>
    </lineage>
</organism>
<comment type="caution">
    <text evidence="4">The sequence shown here is derived from an EMBL/GenBank/DDBJ whole genome shotgun (WGS) entry which is preliminary data.</text>
</comment>
<dbReference type="Proteomes" id="UP000013167">
    <property type="component" value="Unassembled WGS sequence"/>
</dbReference>
<dbReference type="OrthoDB" id="9804819at2"/>
<dbReference type="CDD" id="cd03230">
    <property type="entry name" value="ABC_DR_subfamily_A"/>
    <property type="match status" value="1"/>
</dbReference>
<dbReference type="GO" id="GO:0005524">
    <property type="term" value="F:ATP binding"/>
    <property type="evidence" value="ECO:0007669"/>
    <property type="project" value="UniProtKB-KW"/>
</dbReference>
<evidence type="ECO:0000313" key="5">
    <source>
        <dbReference type="Proteomes" id="UP000013167"/>
    </source>
</evidence>
<dbReference type="AlphaFoldDB" id="N0DZR5"/>
<name>N0DZR5_9MICO</name>
<accession>N0DZR5</accession>
<dbReference type="InterPro" id="IPR003593">
    <property type="entry name" value="AAA+_ATPase"/>
</dbReference>
<dbReference type="PROSITE" id="PS50893">
    <property type="entry name" value="ABC_TRANSPORTER_2"/>
    <property type="match status" value="1"/>
</dbReference>
<feature type="domain" description="ABC transporter" evidence="3">
    <location>
        <begin position="20"/>
        <end position="243"/>
    </location>
</feature>
<dbReference type="InterPro" id="IPR003439">
    <property type="entry name" value="ABC_transporter-like_ATP-bd"/>
</dbReference>